<keyword evidence="3" id="KW-1185">Reference proteome</keyword>
<gene>
    <name evidence="2" type="ORF">SEMRO_205_G086080.1</name>
</gene>
<proteinExistence type="predicted"/>
<protein>
    <recommendedName>
        <fullName evidence="4">Sucrose phosphatase-like domain-containing protein</fullName>
    </recommendedName>
</protein>
<dbReference type="OrthoDB" id="407888at2759"/>
<dbReference type="Proteomes" id="UP001153069">
    <property type="component" value="Unassembled WGS sequence"/>
</dbReference>
<reference evidence="2" key="1">
    <citation type="submission" date="2020-06" db="EMBL/GenBank/DDBJ databases">
        <authorList>
            <consortium name="Plant Systems Biology data submission"/>
        </authorList>
    </citation>
    <scope>NUCLEOTIDE SEQUENCE</scope>
    <source>
        <strain evidence="2">D6</strain>
    </source>
</reference>
<evidence type="ECO:0000313" key="3">
    <source>
        <dbReference type="Proteomes" id="UP001153069"/>
    </source>
</evidence>
<sequence>METSTPTTATPKGTIKDTIKVIFSDVDGTLVHYPKTIPDDDPLNNNNNNPIIRLPPSATGMQGIISSQTFAKCQQIRDTTPDTKLVLVSGMRTTTLLKRLPFLPKADAYCSEAGGRIFWSRPVSSSSNDNTFVVTPCNGATDLEPFEIVEDQEWRRRMQQTHAAGSDGYPSAELTTETTQPPQPQQVSKRSGALWEFAQKLLAKGLVLDTNGYATCFRINRKQQRQQQPQRNNNNNDDQLLFDQLLQGQILPCPPALATSTNLGCIDYYPMESGKLNCCRYVANKLLLLDNSNNNAEEDILSKHCVCLCDDDNDLEMALACQHAFIPGISSTSMANVIGKHPHHFSQTGGKHSNDGIEGTIATEQALSLVLARLAEG</sequence>
<accession>A0A9N8DPV8</accession>
<dbReference type="InterPro" id="IPR036412">
    <property type="entry name" value="HAD-like_sf"/>
</dbReference>
<comment type="caution">
    <text evidence="2">The sequence shown here is derived from an EMBL/GenBank/DDBJ whole genome shotgun (WGS) entry which is preliminary data.</text>
</comment>
<name>A0A9N8DPV8_9STRA</name>
<dbReference type="EMBL" id="CAICTM010000204">
    <property type="protein sequence ID" value="CAB9504674.1"/>
    <property type="molecule type" value="Genomic_DNA"/>
</dbReference>
<dbReference type="SUPFAM" id="SSF56784">
    <property type="entry name" value="HAD-like"/>
    <property type="match status" value="1"/>
</dbReference>
<evidence type="ECO:0000256" key="1">
    <source>
        <dbReference type="SAM" id="MobiDB-lite"/>
    </source>
</evidence>
<organism evidence="2 3">
    <name type="scientific">Seminavis robusta</name>
    <dbReference type="NCBI Taxonomy" id="568900"/>
    <lineage>
        <taxon>Eukaryota</taxon>
        <taxon>Sar</taxon>
        <taxon>Stramenopiles</taxon>
        <taxon>Ochrophyta</taxon>
        <taxon>Bacillariophyta</taxon>
        <taxon>Bacillariophyceae</taxon>
        <taxon>Bacillariophycidae</taxon>
        <taxon>Naviculales</taxon>
        <taxon>Naviculaceae</taxon>
        <taxon>Seminavis</taxon>
    </lineage>
</organism>
<evidence type="ECO:0008006" key="4">
    <source>
        <dbReference type="Google" id="ProtNLM"/>
    </source>
</evidence>
<evidence type="ECO:0000313" key="2">
    <source>
        <dbReference type="EMBL" id="CAB9504674.1"/>
    </source>
</evidence>
<dbReference type="AlphaFoldDB" id="A0A9N8DPV8"/>
<feature type="region of interest" description="Disordered" evidence="1">
    <location>
        <begin position="158"/>
        <end position="189"/>
    </location>
</feature>